<protein>
    <submittedName>
        <fullName evidence="2">Uncharacterized protein</fullName>
    </submittedName>
</protein>
<evidence type="ECO:0000256" key="1">
    <source>
        <dbReference type="SAM" id="MobiDB-lite"/>
    </source>
</evidence>
<dbReference type="Ensembl" id="ENSCLMT00005031853.1">
    <property type="protein sequence ID" value="ENSCLMP00005030502.1"/>
    <property type="gene ID" value="ENSCLMG00005014793.1"/>
</dbReference>
<reference evidence="2" key="1">
    <citation type="submission" date="2025-08" db="UniProtKB">
        <authorList>
            <consortium name="Ensembl"/>
        </authorList>
    </citation>
    <scope>IDENTIFICATION</scope>
</reference>
<feature type="region of interest" description="Disordered" evidence="1">
    <location>
        <begin position="1"/>
        <end position="46"/>
    </location>
</feature>
<dbReference type="GeneTree" id="ENSGT01150000289585"/>
<organism evidence="2 3">
    <name type="scientific">Cyclopterus lumpus</name>
    <name type="common">Lumpsucker</name>
    <dbReference type="NCBI Taxonomy" id="8103"/>
    <lineage>
        <taxon>Eukaryota</taxon>
        <taxon>Metazoa</taxon>
        <taxon>Chordata</taxon>
        <taxon>Craniata</taxon>
        <taxon>Vertebrata</taxon>
        <taxon>Euteleostomi</taxon>
        <taxon>Actinopterygii</taxon>
        <taxon>Neopterygii</taxon>
        <taxon>Teleostei</taxon>
        <taxon>Neoteleostei</taxon>
        <taxon>Acanthomorphata</taxon>
        <taxon>Eupercaria</taxon>
        <taxon>Perciformes</taxon>
        <taxon>Cottioidei</taxon>
        <taxon>Cottales</taxon>
        <taxon>Cyclopteridae</taxon>
        <taxon>Cyclopterus</taxon>
    </lineage>
</organism>
<proteinExistence type="predicted"/>
<dbReference type="Proteomes" id="UP000694565">
    <property type="component" value="Unplaced"/>
</dbReference>
<dbReference type="AlphaFoldDB" id="A0A8C3G2Z7"/>
<reference evidence="2" key="2">
    <citation type="submission" date="2025-09" db="UniProtKB">
        <authorList>
            <consortium name="Ensembl"/>
        </authorList>
    </citation>
    <scope>IDENTIFICATION</scope>
</reference>
<name>A0A8C3G2Z7_CYCLU</name>
<evidence type="ECO:0000313" key="3">
    <source>
        <dbReference type="Proteomes" id="UP000694565"/>
    </source>
</evidence>
<keyword evidence="3" id="KW-1185">Reference proteome</keyword>
<sequence>NKIGRLVQGLTRQARHPPAPAPALLSPDPARQLRESPVPSPDSYDGTLGRCRGFLFQCRQVFDRQPRTFASDQSKTVGLLRGRVLDWATNTLVTFLEDLRRVFDHPVDSEDQT</sequence>
<accession>A0A8C3G2Z7</accession>
<evidence type="ECO:0000313" key="2">
    <source>
        <dbReference type="Ensembl" id="ENSCLMP00005030502.1"/>
    </source>
</evidence>